<dbReference type="STRING" id="4155.A0A022PRJ8"/>
<dbReference type="InterPro" id="IPR004910">
    <property type="entry name" value="Yippee/Mis18/Cereblon"/>
</dbReference>
<dbReference type="eggNOG" id="ENOG502R84R">
    <property type="taxonomic scope" value="Eukaryota"/>
</dbReference>
<dbReference type="EMBL" id="KI632313">
    <property type="protein sequence ID" value="EYU18942.1"/>
    <property type="molecule type" value="Genomic_DNA"/>
</dbReference>
<evidence type="ECO:0000256" key="3">
    <source>
        <dbReference type="ARBA" id="ARBA00022833"/>
    </source>
</evidence>
<name>A0A022PRJ8_ERYGU</name>
<accession>A0A022PRJ8</accession>
<evidence type="ECO:0000313" key="7">
    <source>
        <dbReference type="Proteomes" id="UP000030748"/>
    </source>
</evidence>
<sequence length="128" mass="14960">MGRVFLEDYGKGDGYETQYFMCNKCRTYIALPEHQFLLPRAQQHVRIFSKVANVEVDEPARYYKYGSHTIADIYCVKCGNKLGYKYIEVGKNKRFILRNGYVNLMMVNFWRKCADLTVDAVTMQSIDS</sequence>
<evidence type="ECO:0000256" key="2">
    <source>
        <dbReference type="ARBA" id="ARBA00022723"/>
    </source>
</evidence>
<dbReference type="InterPro" id="IPR034751">
    <property type="entry name" value="Yippee"/>
</dbReference>
<gene>
    <name evidence="6" type="ORF">MIMGU_mgv1a016266mg</name>
</gene>
<dbReference type="PANTHER" id="PTHR13848">
    <property type="entry name" value="PROTEIN YIPPEE-LIKE CG15309-RELATED"/>
    <property type="match status" value="1"/>
</dbReference>
<dbReference type="PROSITE" id="PS51792">
    <property type="entry name" value="YIPPEE"/>
    <property type="match status" value="1"/>
</dbReference>
<dbReference type="GO" id="GO:0046872">
    <property type="term" value="F:metal ion binding"/>
    <property type="evidence" value="ECO:0007669"/>
    <property type="project" value="UniProtKB-KW"/>
</dbReference>
<keyword evidence="3" id="KW-0862">Zinc</keyword>
<keyword evidence="7" id="KW-1185">Reference proteome</keyword>
<dbReference type="AlphaFoldDB" id="A0A022PRJ8"/>
<comment type="similarity">
    <text evidence="1 4">Belongs to the yippee family.</text>
</comment>
<dbReference type="Proteomes" id="UP000030748">
    <property type="component" value="Unassembled WGS sequence"/>
</dbReference>
<dbReference type="KEGG" id="egt:105949045"/>
<reference evidence="6 7" key="1">
    <citation type="journal article" date="2013" name="Proc. Natl. Acad. Sci. U.S.A.">
        <title>Fine-scale variation in meiotic recombination in Mimulus inferred from population shotgun sequencing.</title>
        <authorList>
            <person name="Hellsten U."/>
            <person name="Wright K.M."/>
            <person name="Jenkins J."/>
            <person name="Shu S."/>
            <person name="Yuan Y."/>
            <person name="Wessler S.R."/>
            <person name="Schmutz J."/>
            <person name="Willis J.H."/>
            <person name="Rokhsar D.S."/>
        </authorList>
    </citation>
    <scope>NUCLEOTIDE SEQUENCE [LARGE SCALE GENOMIC DNA]</scope>
    <source>
        <strain evidence="7">cv. DUN x IM62</strain>
    </source>
</reference>
<proteinExistence type="inferred from homology"/>
<dbReference type="PhylomeDB" id="A0A022PRJ8"/>
<evidence type="ECO:0000313" key="6">
    <source>
        <dbReference type="EMBL" id="EYU18942.1"/>
    </source>
</evidence>
<dbReference type="OrthoDB" id="1744785at2759"/>
<protein>
    <recommendedName>
        <fullName evidence="4">Protein yippee-like</fullName>
    </recommendedName>
</protein>
<evidence type="ECO:0000256" key="1">
    <source>
        <dbReference type="ARBA" id="ARBA00005613"/>
    </source>
</evidence>
<feature type="domain" description="Yippee" evidence="5">
    <location>
        <begin position="18"/>
        <end position="106"/>
    </location>
</feature>
<dbReference type="InterPro" id="IPR039058">
    <property type="entry name" value="Yippee_fam"/>
</dbReference>
<dbReference type="Pfam" id="PF03226">
    <property type="entry name" value="Yippee-Mis18"/>
    <property type="match status" value="1"/>
</dbReference>
<evidence type="ECO:0000259" key="5">
    <source>
        <dbReference type="PROSITE" id="PS51792"/>
    </source>
</evidence>
<evidence type="ECO:0000256" key="4">
    <source>
        <dbReference type="RuleBase" id="RU110713"/>
    </source>
</evidence>
<organism evidence="6 7">
    <name type="scientific">Erythranthe guttata</name>
    <name type="common">Yellow monkey flower</name>
    <name type="synonym">Mimulus guttatus</name>
    <dbReference type="NCBI Taxonomy" id="4155"/>
    <lineage>
        <taxon>Eukaryota</taxon>
        <taxon>Viridiplantae</taxon>
        <taxon>Streptophyta</taxon>
        <taxon>Embryophyta</taxon>
        <taxon>Tracheophyta</taxon>
        <taxon>Spermatophyta</taxon>
        <taxon>Magnoliopsida</taxon>
        <taxon>eudicotyledons</taxon>
        <taxon>Gunneridae</taxon>
        <taxon>Pentapetalae</taxon>
        <taxon>asterids</taxon>
        <taxon>lamiids</taxon>
        <taxon>Lamiales</taxon>
        <taxon>Phrymaceae</taxon>
        <taxon>Erythranthe</taxon>
    </lineage>
</organism>
<keyword evidence="2" id="KW-0479">Metal-binding</keyword>